<dbReference type="OrthoDB" id="67549at2759"/>
<keyword evidence="2" id="KW-1133">Transmembrane helix</keyword>
<sequence>MAPSGLTFLPLLALGAAVVIRAEDCCGKCLNDVTNFAYNPMDFIQCQAAQLCCFHCSDVSIGSPTVLPVAGTTFAGTTITATTGSFFQIQWPKATMITYVTFAPGQAKAGIPLLSSSQATKSGNAFRICPQYAGTLYYRGFGSDTCKSVSVEYAVTVVSGVDGSNCGAAPTPAPSDGGSTPTPGGNPSPPSSTSSQVADCNPARGTVINGACVCASDWTGPPACAGTPVWKWLVTIGGGVAALFSIVISIRAFLASRKAKRQKSMAALAAEHPSSPKKISVEMETLRMSEPERAESTDVPYDKSDSSVQEVPDPSSTRPPSKEYTL</sequence>
<feature type="signal peptide" evidence="3">
    <location>
        <begin position="1"/>
        <end position="22"/>
    </location>
</feature>
<feature type="region of interest" description="Disordered" evidence="1">
    <location>
        <begin position="168"/>
        <end position="199"/>
    </location>
</feature>
<feature type="compositionally biased region" description="Low complexity" evidence="1">
    <location>
        <begin position="174"/>
        <end position="183"/>
    </location>
</feature>
<feature type="compositionally biased region" description="Basic and acidic residues" evidence="1">
    <location>
        <begin position="279"/>
        <end position="305"/>
    </location>
</feature>
<accession>A0A485L3D5</accession>
<dbReference type="EMBL" id="CAADRA010005700">
    <property type="protein sequence ID" value="VFT92233.1"/>
    <property type="molecule type" value="Genomic_DNA"/>
</dbReference>
<organism evidence="5 6">
    <name type="scientific">Aphanomyces stellatus</name>
    <dbReference type="NCBI Taxonomy" id="120398"/>
    <lineage>
        <taxon>Eukaryota</taxon>
        <taxon>Sar</taxon>
        <taxon>Stramenopiles</taxon>
        <taxon>Oomycota</taxon>
        <taxon>Saprolegniomycetes</taxon>
        <taxon>Saprolegniales</taxon>
        <taxon>Verrucalvaceae</taxon>
        <taxon>Aphanomyces</taxon>
    </lineage>
</organism>
<keyword evidence="6" id="KW-1185">Reference proteome</keyword>
<evidence type="ECO:0000256" key="3">
    <source>
        <dbReference type="SAM" id="SignalP"/>
    </source>
</evidence>
<keyword evidence="2" id="KW-0472">Membrane</keyword>
<keyword evidence="2" id="KW-0812">Transmembrane</keyword>
<reference evidence="5 6" key="1">
    <citation type="submission" date="2019-03" db="EMBL/GenBank/DDBJ databases">
        <authorList>
            <person name="Gaulin E."/>
            <person name="Dumas B."/>
        </authorList>
    </citation>
    <scope>NUCLEOTIDE SEQUENCE [LARGE SCALE GENOMIC DNA]</scope>
    <source>
        <strain evidence="5">CBS 568.67</strain>
    </source>
</reference>
<gene>
    <name evidence="5" type="primary">Aste57867_15431</name>
    <name evidence="4" type="ORF">As57867_015375</name>
    <name evidence="5" type="ORF">ASTE57867_15431</name>
</gene>
<feature type="transmembrane region" description="Helical" evidence="2">
    <location>
        <begin position="229"/>
        <end position="254"/>
    </location>
</feature>
<evidence type="ECO:0000313" key="5">
    <source>
        <dbReference type="EMBL" id="VFT92233.1"/>
    </source>
</evidence>
<feature type="region of interest" description="Disordered" evidence="1">
    <location>
        <begin position="266"/>
        <end position="326"/>
    </location>
</feature>
<evidence type="ECO:0000256" key="1">
    <source>
        <dbReference type="SAM" id="MobiDB-lite"/>
    </source>
</evidence>
<evidence type="ECO:0000313" key="6">
    <source>
        <dbReference type="Proteomes" id="UP000332933"/>
    </source>
</evidence>
<evidence type="ECO:0000256" key="2">
    <source>
        <dbReference type="SAM" id="Phobius"/>
    </source>
</evidence>
<reference evidence="4" key="2">
    <citation type="submission" date="2019-06" db="EMBL/GenBank/DDBJ databases">
        <title>Genomics analysis of Aphanomyces spp. identifies a new class of oomycete effector associated with host adaptation.</title>
        <authorList>
            <person name="Gaulin E."/>
        </authorList>
    </citation>
    <scope>NUCLEOTIDE SEQUENCE</scope>
    <source>
        <strain evidence="4">CBS 578.67</strain>
    </source>
</reference>
<feature type="chain" id="PRO_5036116308" evidence="3">
    <location>
        <begin position="23"/>
        <end position="326"/>
    </location>
</feature>
<dbReference type="AlphaFoldDB" id="A0A485L3D5"/>
<keyword evidence="3" id="KW-0732">Signal</keyword>
<dbReference type="EMBL" id="VJMH01005679">
    <property type="protein sequence ID" value="KAF0693566.1"/>
    <property type="molecule type" value="Genomic_DNA"/>
</dbReference>
<proteinExistence type="predicted"/>
<protein>
    <submittedName>
        <fullName evidence="5">Aste57867_15431 protein</fullName>
    </submittedName>
</protein>
<feature type="compositionally biased region" description="Polar residues" evidence="1">
    <location>
        <begin position="306"/>
        <end position="319"/>
    </location>
</feature>
<name>A0A485L3D5_9STRA</name>
<evidence type="ECO:0000313" key="4">
    <source>
        <dbReference type="EMBL" id="KAF0693566.1"/>
    </source>
</evidence>
<dbReference type="Proteomes" id="UP000332933">
    <property type="component" value="Unassembled WGS sequence"/>
</dbReference>